<dbReference type="KEGG" id="arev:RVR_4740"/>
<dbReference type="SUPFAM" id="SSF51445">
    <property type="entry name" value="(Trans)glycosidases"/>
    <property type="match status" value="1"/>
</dbReference>
<gene>
    <name evidence="2" type="ORF">RVR_4740</name>
</gene>
<protein>
    <recommendedName>
        <fullName evidence="4">Glycoside hydrolase family 42 N-terminal domain-containing protein</fullName>
    </recommendedName>
</protein>
<dbReference type="Proteomes" id="UP000595703">
    <property type="component" value="Chromosome"/>
</dbReference>
<dbReference type="InterPro" id="IPR006311">
    <property type="entry name" value="TAT_signal"/>
</dbReference>
<accession>A0A7U3VPC7</accession>
<reference evidence="2 3" key="2">
    <citation type="journal article" date="2011" name="J. Antibiot.">
        <title>Furaquinocins I and J: novel polyketide isoprenoid hybrid compounds from Streptomyces reveromyceticus SN-593.</title>
        <authorList>
            <person name="Panthee S."/>
            <person name="Takahashi S."/>
            <person name="Takagi H."/>
            <person name="Nogawa T."/>
            <person name="Oowada E."/>
            <person name="Uramoto M."/>
            <person name="Osada H."/>
        </authorList>
    </citation>
    <scope>NUCLEOTIDE SEQUENCE [LARGE SCALE GENOMIC DNA]</scope>
    <source>
        <strain evidence="2 3">SN-593</strain>
    </source>
</reference>
<name>A0A7U3VPC7_9ACTN</name>
<reference evidence="2 3" key="4">
    <citation type="journal article" date="2020" name="Sci. Rep.">
        <title>beta-carboline chemical signals induce reveromycin production through a LuxR family regulator in Streptomyces sp. SN-593.</title>
        <authorList>
            <person name="Panthee S."/>
            <person name="Kito N."/>
            <person name="Hayashi T."/>
            <person name="Shimizu T."/>
            <person name="Ishikawa J."/>
            <person name="Hamamoto H."/>
            <person name="Osada H."/>
            <person name="Takahashi S."/>
        </authorList>
    </citation>
    <scope>NUCLEOTIDE SEQUENCE [LARGE SCALE GENOMIC DNA]</scope>
    <source>
        <strain evidence="2 3">SN-593</strain>
    </source>
</reference>
<evidence type="ECO:0000313" key="2">
    <source>
        <dbReference type="EMBL" id="BBA98529.1"/>
    </source>
</evidence>
<dbReference type="EMBL" id="AP018365">
    <property type="protein sequence ID" value="BBA98529.1"/>
    <property type="molecule type" value="Genomic_DNA"/>
</dbReference>
<dbReference type="Gene3D" id="3.20.20.80">
    <property type="entry name" value="Glycosidases"/>
    <property type="match status" value="1"/>
</dbReference>
<reference evidence="2 3" key="1">
    <citation type="journal article" date="2010" name="J. Bacteriol.">
        <title>Biochemical characterization of a novel indole prenyltransferase from Streptomyces sp. SN-593.</title>
        <authorList>
            <person name="Takahashi S."/>
            <person name="Takagi H."/>
            <person name="Toyoda A."/>
            <person name="Uramoto M."/>
            <person name="Nogawa T."/>
            <person name="Ueki M."/>
            <person name="Sakaki Y."/>
            <person name="Osada H."/>
        </authorList>
    </citation>
    <scope>NUCLEOTIDE SEQUENCE [LARGE SCALE GENOMIC DNA]</scope>
    <source>
        <strain evidence="2 3">SN-593</strain>
    </source>
</reference>
<dbReference type="PROSITE" id="PS51318">
    <property type="entry name" value="TAT"/>
    <property type="match status" value="1"/>
</dbReference>
<organism evidence="2 3">
    <name type="scientific">Actinacidiphila reveromycinica</name>
    <dbReference type="NCBI Taxonomy" id="659352"/>
    <lineage>
        <taxon>Bacteria</taxon>
        <taxon>Bacillati</taxon>
        <taxon>Actinomycetota</taxon>
        <taxon>Actinomycetes</taxon>
        <taxon>Kitasatosporales</taxon>
        <taxon>Streptomycetaceae</taxon>
        <taxon>Actinacidiphila</taxon>
    </lineage>
</organism>
<keyword evidence="1" id="KW-0732">Signal</keyword>
<feature type="signal peptide" evidence="1">
    <location>
        <begin position="1"/>
        <end position="29"/>
    </location>
</feature>
<reference evidence="2 3" key="3">
    <citation type="journal article" date="2011" name="Nat. Chem. Biol.">
        <title>Reveromycin A biosynthesis uses RevG and RevJ for stereospecific spiroacetal formation.</title>
        <authorList>
            <person name="Takahashi S."/>
            <person name="Toyoda A."/>
            <person name="Sekiyama Y."/>
            <person name="Takagi H."/>
            <person name="Nogawa T."/>
            <person name="Uramoto M."/>
            <person name="Suzuki R."/>
            <person name="Koshino H."/>
            <person name="Kumano T."/>
            <person name="Panthee S."/>
            <person name="Dairi T."/>
            <person name="Ishikawa J."/>
            <person name="Ikeda H."/>
            <person name="Sakaki Y."/>
            <person name="Osada H."/>
        </authorList>
    </citation>
    <scope>NUCLEOTIDE SEQUENCE [LARGE SCALE GENOMIC DNA]</scope>
    <source>
        <strain evidence="2 3">SN-593</strain>
    </source>
</reference>
<sequence length="462" mass="48108">MNRRALLQAAGLGAGALAAGGAAAGRAQAATPAGADPRSGPAAVAVDAPAAAASAELPLIGGPDFPVGLFWPPHPYETTLARYQEIADAGFTFLITGNYQFDARSAAYALGLADQVGLKVLVAGDPRIQAIAQYMTVTDDRTVPSSITTADATSWVRTSLGGYTSHPSLAGVSVYDEPSRVRFPTVGALTGIVRSVAPALLPYANINRGNGATYADFVQTYVDTAGPALISFDRYPILTDGIDTDYFDTWAIVRAAALKAGVPAWTYIQSTGYNSHRVPTASQLAWQVNVSLAYGCKGIQYFTYWTPDPARGEGYTQALITTDGRRTPLYDAATTLNTGWLQPVGRQLKPLVSESVQHANDTPAPTGTTPFTPGDQITAVTGDAAILGLFRAADDDGTRHLLVVNRDPDAPASVRIRLDPAHVASAAAFSPADAAYGTPDASGAIALQLLSGAAALYRLAPN</sequence>
<keyword evidence="3" id="KW-1185">Reference proteome</keyword>
<evidence type="ECO:0000313" key="3">
    <source>
        <dbReference type="Proteomes" id="UP000595703"/>
    </source>
</evidence>
<dbReference type="AlphaFoldDB" id="A0A7U3VPC7"/>
<evidence type="ECO:0000256" key="1">
    <source>
        <dbReference type="SAM" id="SignalP"/>
    </source>
</evidence>
<evidence type="ECO:0008006" key="4">
    <source>
        <dbReference type="Google" id="ProtNLM"/>
    </source>
</evidence>
<dbReference type="InterPro" id="IPR017853">
    <property type="entry name" value="GH"/>
</dbReference>
<proteinExistence type="predicted"/>
<feature type="chain" id="PRO_5033027994" description="Glycoside hydrolase family 42 N-terminal domain-containing protein" evidence="1">
    <location>
        <begin position="30"/>
        <end position="462"/>
    </location>
</feature>